<keyword evidence="2" id="KW-1185">Reference proteome</keyword>
<gene>
    <name evidence="1" type="ORF">XENOCAPTIV_022465</name>
</gene>
<dbReference type="PANTHER" id="PTHR31139:SF4">
    <property type="entry name" value="ECTOPIC P GRANULES PROTEIN 5 HOMOLOG"/>
    <property type="match status" value="1"/>
</dbReference>
<dbReference type="Proteomes" id="UP001434883">
    <property type="component" value="Unassembled WGS sequence"/>
</dbReference>
<protein>
    <submittedName>
        <fullName evidence="1">Uncharacterized protein</fullName>
    </submittedName>
</protein>
<feature type="non-terminal residue" evidence="1">
    <location>
        <position position="135"/>
    </location>
</feature>
<dbReference type="InterPro" id="IPR051436">
    <property type="entry name" value="Autophagy-related_EPG5"/>
</dbReference>
<comment type="caution">
    <text evidence="1">The sequence shown here is derived from an EMBL/GenBank/DDBJ whole genome shotgun (WGS) entry which is preliminary data.</text>
</comment>
<sequence length="135" mass="14751">VSYLASVLRLGVSQEASFSQWAWQLLLRLKLHGNAQTPKGGWTVPALASNPPPELTHAPSMHSLFLQYDSVCPQGVTQQVTHRVAPLLTGTNYGDNVRLLNSIIQSHVVESSRPDRVGAAAVLEFWVGILTQQNL</sequence>
<name>A0ABV0S0D8_9TELE</name>
<evidence type="ECO:0000313" key="2">
    <source>
        <dbReference type="Proteomes" id="UP001434883"/>
    </source>
</evidence>
<proteinExistence type="predicted"/>
<organism evidence="1 2">
    <name type="scientific">Xenoophorus captivus</name>
    <dbReference type="NCBI Taxonomy" id="1517983"/>
    <lineage>
        <taxon>Eukaryota</taxon>
        <taxon>Metazoa</taxon>
        <taxon>Chordata</taxon>
        <taxon>Craniata</taxon>
        <taxon>Vertebrata</taxon>
        <taxon>Euteleostomi</taxon>
        <taxon>Actinopterygii</taxon>
        <taxon>Neopterygii</taxon>
        <taxon>Teleostei</taxon>
        <taxon>Neoteleostei</taxon>
        <taxon>Acanthomorphata</taxon>
        <taxon>Ovalentaria</taxon>
        <taxon>Atherinomorphae</taxon>
        <taxon>Cyprinodontiformes</taxon>
        <taxon>Goodeidae</taxon>
        <taxon>Xenoophorus</taxon>
    </lineage>
</organism>
<dbReference type="PANTHER" id="PTHR31139">
    <property type="entry name" value="ECTOPIC P GRANULES PROTEIN 5 HOMOLOG"/>
    <property type="match status" value="1"/>
</dbReference>
<dbReference type="EMBL" id="JAHRIN010063833">
    <property type="protein sequence ID" value="MEQ2213871.1"/>
    <property type="molecule type" value="Genomic_DNA"/>
</dbReference>
<reference evidence="1 2" key="1">
    <citation type="submission" date="2021-06" db="EMBL/GenBank/DDBJ databases">
        <authorList>
            <person name="Palmer J.M."/>
        </authorList>
    </citation>
    <scope>NUCLEOTIDE SEQUENCE [LARGE SCALE GENOMIC DNA]</scope>
    <source>
        <strain evidence="1 2">XC_2019</strain>
        <tissue evidence="1">Muscle</tissue>
    </source>
</reference>
<feature type="non-terminal residue" evidence="1">
    <location>
        <position position="1"/>
    </location>
</feature>
<evidence type="ECO:0000313" key="1">
    <source>
        <dbReference type="EMBL" id="MEQ2213871.1"/>
    </source>
</evidence>
<accession>A0ABV0S0D8</accession>